<feature type="transmembrane region" description="Helical" evidence="7">
    <location>
        <begin position="182"/>
        <end position="203"/>
    </location>
</feature>
<accession>A0A0R2JQ19</accession>
<feature type="transmembrane region" description="Helical" evidence="7">
    <location>
        <begin position="65"/>
        <end position="84"/>
    </location>
</feature>
<evidence type="ECO:0000256" key="5">
    <source>
        <dbReference type="ARBA" id="ARBA00022989"/>
    </source>
</evidence>
<dbReference type="PANTHER" id="PTHR30106:SF2">
    <property type="entry name" value="UPF0324 INNER MEMBRANE PROTEIN YEIH"/>
    <property type="match status" value="1"/>
</dbReference>
<feature type="transmembrane region" description="Helical" evidence="7">
    <location>
        <begin position="209"/>
        <end position="230"/>
    </location>
</feature>
<feature type="transmembrane region" description="Helical" evidence="7">
    <location>
        <begin position="90"/>
        <end position="109"/>
    </location>
</feature>
<feature type="transmembrane region" description="Helical" evidence="7">
    <location>
        <begin position="309"/>
        <end position="331"/>
    </location>
</feature>
<evidence type="ECO:0000256" key="4">
    <source>
        <dbReference type="ARBA" id="ARBA00022692"/>
    </source>
</evidence>
<comment type="caution">
    <text evidence="8">The sequence shown here is derived from an EMBL/GenBank/DDBJ whole genome shotgun (WGS) entry which is preliminary data.</text>
</comment>
<dbReference type="PANTHER" id="PTHR30106">
    <property type="entry name" value="INNER MEMBRANE PROTEIN YEIH-RELATED"/>
    <property type="match status" value="1"/>
</dbReference>
<feature type="transmembrane region" description="Helical" evidence="7">
    <location>
        <begin position="154"/>
        <end position="175"/>
    </location>
</feature>
<dbReference type="Pfam" id="PF03601">
    <property type="entry name" value="Cons_hypoth698"/>
    <property type="match status" value="1"/>
</dbReference>
<evidence type="ECO:0000313" key="9">
    <source>
        <dbReference type="Proteomes" id="UP000051673"/>
    </source>
</evidence>
<comment type="similarity">
    <text evidence="2">Belongs to the UPF0324 family.</text>
</comment>
<keyword evidence="5 7" id="KW-1133">Transmembrane helix</keyword>
<name>A0A0R2JQ19_9LACO</name>
<feature type="transmembrane region" description="Helical" evidence="7">
    <location>
        <begin position="281"/>
        <end position="297"/>
    </location>
</feature>
<feature type="transmembrane region" description="Helical" evidence="7">
    <location>
        <begin position="251"/>
        <end position="269"/>
    </location>
</feature>
<evidence type="ECO:0000256" key="3">
    <source>
        <dbReference type="ARBA" id="ARBA00022475"/>
    </source>
</evidence>
<keyword evidence="3" id="KW-1003">Cell membrane</keyword>
<dbReference type="OrthoDB" id="9811391at2"/>
<dbReference type="Proteomes" id="UP000051673">
    <property type="component" value="Unassembled WGS sequence"/>
</dbReference>
<evidence type="ECO:0000256" key="7">
    <source>
        <dbReference type="SAM" id="Phobius"/>
    </source>
</evidence>
<feature type="transmembrane region" description="Helical" evidence="7">
    <location>
        <begin position="12"/>
        <end position="30"/>
    </location>
</feature>
<evidence type="ECO:0000256" key="6">
    <source>
        <dbReference type="ARBA" id="ARBA00023136"/>
    </source>
</evidence>
<evidence type="ECO:0000313" key="8">
    <source>
        <dbReference type="EMBL" id="KRN76189.1"/>
    </source>
</evidence>
<dbReference type="PATRIC" id="fig|1620.3.peg.1254"/>
<dbReference type="GO" id="GO:0005886">
    <property type="term" value="C:plasma membrane"/>
    <property type="evidence" value="ECO:0007669"/>
    <property type="project" value="UniProtKB-SubCell"/>
</dbReference>
<feature type="transmembrane region" description="Helical" evidence="7">
    <location>
        <begin position="121"/>
        <end position="142"/>
    </location>
</feature>
<comment type="subcellular location">
    <subcellularLocation>
        <location evidence="1">Cell membrane</location>
        <topology evidence="1">Multi-pass membrane protein</topology>
    </subcellularLocation>
</comment>
<reference evidence="8 9" key="1">
    <citation type="journal article" date="2015" name="Genome Announc.">
        <title>Expanding the biotechnology potential of lactobacilli through comparative genomics of 213 strains and associated genera.</title>
        <authorList>
            <person name="Sun Z."/>
            <person name="Harris H.M."/>
            <person name="McCann A."/>
            <person name="Guo C."/>
            <person name="Argimon S."/>
            <person name="Zhang W."/>
            <person name="Yang X."/>
            <person name="Jeffery I.B."/>
            <person name="Cooney J.C."/>
            <person name="Kagawa T.F."/>
            <person name="Liu W."/>
            <person name="Song Y."/>
            <person name="Salvetti E."/>
            <person name="Wrobel A."/>
            <person name="Rasinkangas P."/>
            <person name="Parkhill J."/>
            <person name="Rea M.C."/>
            <person name="O'Sullivan O."/>
            <person name="Ritari J."/>
            <person name="Douillard F.P."/>
            <person name="Paul Ross R."/>
            <person name="Yang R."/>
            <person name="Briner A.E."/>
            <person name="Felis G.E."/>
            <person name="de Vos W.M."/>
            <person name="Barrangou R."/>
            <person name="Klaenhammer T.R."/>
            <person name="Caufield P.W."/>
            <person name="Cui Y."/>
            <person name="Zhang H."/>
            <person name="O'Toole P.W."/>
        </authorList>
    </citation>
    <scope>NUCLEOTIDE SEQUENCE [LARGE SCALE GENOMIC DNA]</scope>
    <source>
        <strain evidence="8 9">DSM 20014</strain>
    </source>
</reference>
<keyword evidence="9" id="KW-1185">Reference proteome</keyword>
<dbReference type="AlphaFoldDB" id="A0A0R2JQ19"/>
<dbReference type="InterPro" id="IPR018383">
    <property type="entry name" value="UPF0324_pro"/>
</dbReference>
<dbReference type="RefSeq" id="WP_057789096.1">
    <property type="nucleotide sequence ID" value="NZ_JQCD01000031.1"/>
</dbReference>
<proteinExistence type="inferred from homology"/>
<evidence type="ECO:0000256" key="1">
    <source>
        <dbReference type="ARBA" id="ARBA00004651"/>
    </source>
</evidence>
<organism evidence="8 9">
    <name type="scientific">Weissella minor</name>
    <dbReference type="NCBI Taxonomy" id="1620"/>
    <lineage>
        <taxon>Bacteria</taxon>
        <taxon>Bacillati</taxon>
        <taxon>Bacillota</taxon>
        <taxon>Bacilli</taxon>
        <taxon>Lactobacillales</taxon>
        <taxon>Lactobacillaceae</taxon>
        <taxon>Weissella</taxon>
    </lineage>
</organism>
<keyword evidence="6 7" id="KW-0472">Membrane</keyword>
<keyword evidence="4 7" id="KW-0812">Transmembrane</keyword>
<evidence type="ECO:0000256" key="2">
    <source>
        <dbReference type="ARBA" id="ARBA00007977"/>
    </source>
</evidence>
<gene>
    <name evidence="8" type="ORF">IV67_GL001240</name>
</gene>
<protein>
    <submittedName>
        <fullName evidence="8">PSE family sulfate exporter</fullName>
    </submittedName>
</protein>
<dbReference type="EMBL" id="JQCD01000031">
    <property type="protein sequence ID" value="KRN76189.1"/>
    <property type="molecule type" value="Genomic_DNA"/>
</dbReference>
<sequence length="332" mass="35695">MFKIKKEMWQGILLTFGVAVVAKLLAPYLPALGGETLAMFIGLGLGNTLFSDSRWGSGVKWSEKYPIEVGIAILGLTLTLSTIASLQWRGLLFILAIMMLTITFVMWIGQKVFHVDQKSSMLMAAGNAVCGSSAIASVAPAINADDNKRRTAVATVSLSGTALLLILPLIAPTLLHNNDLLMGALVGGTVQSVGQVVGTASLINQDVVTYATLFKMLRVILLSGVVIYMTHLVSKGSSETTTTAAKPKFKMPWFVTVFLIAVVINTLVPLPNVINHASHEISSFLGIVNLAGIGLNLKWQTIKQSGMQYMGYGLVTIIFQILIALSLIYLIW</sequence>